<dbReference type="EC" id="6.3.2.31" evidence="2"/>
<comment type="caution">
    <text evidence="2">The sequence shown here is derived from an EMBL/GenBank/DDBJ whole genome shotgun (WGS) entry which is preliminary data.</text>
</comment>
<dbReference type="Gene3D" id="3.30.1330.100">
    <property type="entry name" value="CofE-like"/>
    <property type="match status" value="1"/>
</dbReference>
<proteinExistence type="predicted"/>
<dbReference type="RefSeq" id="WP_307782623.1">
    <property type="nucleotide sequence ID" value="NZ_JAFBCM010000001.1"/>
</dbReference>
<organism evidence="2 3">
    <name type="scientific">Tenggerimyces flavus</name>
    <dbReference type="NCBI Taxonomy" id="1708749"/>
    <lineage>
        <taxon>Bacteria</taxon>
        <taxon>Bacillati</taxon>
        <taxon>Actinomycetota</taxon>
        <taxon>Actinomycetes</taxon>
        <taxon>Propionibacteriales</taxon>
        <taxon>Nocardioidaceae</taxon>
        <taxon>Tenggerimyces</taxon>
    </lineage>
</organism>
<keyword evidence="3" id="KW-1185">Reference proteome</keyword>
<sequence>MSGRHSTQPIEWTKIAVLGRSYGRCAIRTPWLSEEDDLTAILHEYTVDRELGDTIVVSEKVAILLTGRTISLDSVTVRPFARRLAKLVRPRFGSLGLSLPEKMQYVVDEVGHPRVAAAAAAALLTRPFGIRGAFYRIAGTLARDIDGGRPPYGSMLFPPLSTAHATALCTELERTLGAGVAIVDINDHGGSIRAASDLSLPADDLLQVLADNPLGQRSTGTPIGLVRPL</sequence>
<dbReference type="GO" id="GO:0052618">
    <property type="term" value="F:coenzyme F420-0:L-glutamate ligase activity"/>
    <property type="evidence" value="ECO:0007669"/>
    <property type="project" value="UniProtKB-EC"/>
</dbReference>
<feature type="domain" description="Coenzyme F420:L-glutamate ligase-like" evidence="1">
    <location>
        <begin position="27"/>
        <end position="188"/>
    </location>
</feature>
<dbReference type="SUPFAM" id="SSF144010">
    <property type="entry name" value="CofE-like"/>
    <property type="match status" value="1"/>
</dbReference>
<protein>
    <submittedName>
        <fullName evidence="2">Coenzyme F420-0:L-glutamate ligase</fullName>
        <ecNumber evidence="2">6.3.2.31</ecNumber>
    </submittedName>
</protein>
<dbReference type="Proteomes" id="UP001595699">
    <property type="component" value="Unassembled WGS sequence"/>
</dbReference>
<evidence type="ECO:0000259" key="1">
    <source>
        <dbReference type="Pfam" id="PF01996"/>
    </source>
</evidence>
<evidence type="ECO:0000313" key="2">
    <source>
        <dbReference type="EMBL" id="MFC3765309.1"/>
    </source>
</evidence>
<reference evidence="3" key="1">
    <citation type="journal article" date="2019" name="Int. J. Syst. Evol. Microbiol.">
        <title>The Global Catalogue of Microorganisms (GCM) 10K type strain sequencing project: providing services to taxonomists for standard genome sequencing and annotation.</title>
        <authorList>
            <consortium name="The Broad Institute Genomics Platform"/>
            <consortium name="The Broad Institute Genome Sequencing Center for Infectious Disease"/>
            <person name="Wu L."/>
            <person name="Ma J."/>
        </authorList>
    </citation>
    <scope>NUCLEOTIDE SEQUENCE [LARGE SCALE GENOMIC DNA]</scope>
    <source>
        <strain evidence="3">CGMCC 4.7241</strain>
    </source>
</reference>
<accession>A0ABV7YMS3</accession>
<dbReference type="EMBL" id="JBHRZH010000037">
    <property type="protein sequence ID" value="MFC3765309.1"/>
    <property type="molecule type" value="Genomic_DNA"/>
</dbReference>
<keyword evidence="2" id="KW-0436">Ligase</keyword>
<evidence type="ECO:0000313" key="3">
    <source>
        <dbReference type="Proteomes" id="UP001595699"/>
    </source>
</evidence>
<name>A0ABV7YMS3_9ACTN</name>
<dbReference type="InterPro" id="IPR002847">
    <property type="entry name" value="F420-0_gamma-glut_ligase-dom"/>
</dbReference>
<gene>
    <name evidence="2" type="ORF">ACFOUW_31045</name>
</gene>
<dbReference type="Pfam" id="PF01996">
    <property type="entry name" value="F420_ligase"/>
    <property type="match status" value="1"/>
</dbReference>